<feature type="region of interest" description="Disordered" evidence="1">
    <location>
        <begin position="104"/>
        <end position="129"/>
    </location>
</feature>
<feature type="compositionally biased region" description="Basic and acidic residues" evidence="1">
    <location>
        <begin position="104"/>
        <end position="114"/>
    </location>
</feature>
<feature type="compositionally biased region" description="Basic and acidic residues" evidence="1">
    <location>
        <begin position="262"/>
        <end position="286"/>
    </location>
</feature>
<organism evidence="2 3">
    <name type="scientific">Arctia plantaginis</name>
    <name type="common">Wood tiger moth</name>
    <name type="synonym">Phalaena plantaginis</name>
    <dbReference type="NCBI Taxonomy" id="874455"/>
    <lineage>
        <taxon>Eukaryota</taxon>
        <taxon>Metazoa</taxon>
        <taxon>Ecdysozoa</taxon>
        <taxon>Arthropoda</taxon>
        <taxon>Hexapoda</taxon>
        <taxon>Insecta</taxon>
        <taxon>Pterygota</taxon>
        <taxon>Neoptera</taxon>
        <taxon>Endopterygota</taxon>
        <taxon>Lepidoptera</taxon>
        <taxon>Glossata</taxon>
        <taxon>Ditrysia</taxon>
        <taxon>Noctuoidea</taxon>
        <taxon>Erebidae</taxon>
        <taxon>Arctiinae</taxon>
        <taxon>Arctia</taxon>
    </lineage>
</organism>
<protein>
    <submittedName>
        <fullName evidence="2">Uncharacterized protein</fullName>
    </submittedName>
</protein>
<feature type="compositionally biased region" description="Polar residues" evidence="1">
    <location>
        <begin position="180"/>
        <end position="198"/>
    </location>
</feature>
<dbReference type="Proteomes" id="UP000494106">
    <property type="component" value="Unassembled WGS sequence"/>
</dbReference>
<reference evidence="2 3" key="1">
    <citation type="submission" date="2020-04" db="EMBL/GenBank/DDBJ databases">
        <authorList>
            <person name="Wallbank WR R."/>
            <person name="Pardo Diaz C."/>
            <person name="Kozak K."/>
            <person name="Martin S."/>
            <person name="Jiggins C."/>
            <person name="Moest M."/>
            <person name="Warren A I."/>
            <person name="Byers J.R.P. K."/>
            <person name="Montejo-Kovacevich G."/>
            <person name="Yen C E."/>
        </authorList>
    </citation>
    <scope>NUCLEOTIDE SEQUENCE [LARGE SCALE GENOMIC DNA]</scope>
</reference>
<evidence type="ECO:0000256" key="1">
    <source>
        <dbReference type="SAM" id="MobiDB-lite"/>
    </source>
</evidence>
<comment type="caution">
    <text evidence="2">The sequence shown here is derived from an EMBL/GenBank/DDBJ whole genome shotgun (WGS) entry which is preliminary data.</text>
</comment>
<feature type="region of interest" description="Disordered" evidence="1">
    <location>
        <begin position="179"/>
        <end position="211"/>
    </location>
</feature>
<dbReference type="AlphaFoldDB" id="A0A8S1ARI6"/>
<evidence type="ECO:0000313" key="2">
    <source>
        <dbReference type="EMBL" id="CAB3247695.1"/>
    </source>
</evidence>
<evidence type="ECO:0000313" key="3">
    <source>
        <dbReference type="Proteomes" id="UP000494106"/>
    </source>
</evidence>
<feature type="compositionally biased region" description="Polar residues" evidence="1">
    <location>
        <begin position="287"/>
        <end position="297"/>
    </location>
</feature>
<dbReference type="EMBL" id="CADEBC010000531">
    <property type="protein sequence ID" value="CAB3247695.1"/>
    <property type="molecule type" value="Genomic_DNA"/>
</dbReference>
<accession>A0A8S1ARI6</accession>
<gene>
    <name evidence="2" type="ORF">APLA_LOCUS11379</name>
</gene>
<feature type="compositionally biased region" description="Polar residues" evidence="1">
    <location>
        <begin position="364"/>
        <end position="379"/>
    </location>
</feature>
<feature type="compositionally biased region" description="Basic and acidic residues" evidence="1">
    <location>
        <begin position="314"/>
        <end position="330"/>
    </location>
</feature>
<proteinExistence type="predicted"/>
<dbReference type="OrthoDB" id="6930811at2759"/>
<feature type="region of interest" description="Disordered" evidence="1">
    <location>
        <begin position="257"/>
        <end position="384"/>
    </location>
</feature>
<name>A0A8S1ARI6_ARCPL</name>
<sequence length="430" mass="49653">MDNHDSTDSNISLDSLENNFKQKTKIKGKPSDENVDTILVPFYEKDVLIKVSKEQKRNTNAGDKPRKLKAKVKKEPDQCYLVNKVKPRRPTYLEIFRKQFSPDNVDKTPNKTEIRSLSPQYGDTERESIEDDANNEVTDFYNTESYNDIYYEKLLNRNFQVYMDNSLDDLPYLEEVHLESSANNGEESPENLRSISEVSHQRRPTRRTAVEPVVHNLKLGGLGPDVEKIKPRLERARSLQRYSEKVRMENRLKIYKKTVQAENDKKAERGKSPKARNSDKEQKNPQKDTTSSYLVNRSNDDKNATVRNVYLKSKSADAQKTKERNLEKDQRRKQRSASRGNEKQKSETKHKSENQTDTYRRNSGKSNSRIKSGSESKGINTEGPEVTPVQISFLVNIGGVRPSSALKTLEEKHRMYQEQVKAFMNENNNG</sequence>
<feature type="compositionally biased region" description="Basic and acidic residues" evidence="1">
    <location>
        <begin position="340"/>
        <end position="360"/>
    </location>
</feature>
<keyword evidence="3" id="KW-1185">Reference proteome</keyword>